<proteinExistence type="predicted"/>
<reference evidence="1" key="1">
    <citation type="journal article" date="2019" name="Environ. Microbiol.">
        <title>Fungal ecological strategies reflected in gene transcription - a case study of two litter decomposers.</title>
        <authorList>
            <person name="Barbi F."/>
            <person name="Kohler A."/>
            <person name="Barry K."/>
            <person name="Baskaran P."/>
            <person name="Daum C."/>
            <person name="Fauchery L."/>
            <person name="Ihrmark K."/>
            <person name="Kuo A."/>
            <person name="LaButti K."/>
            <person name="Lipzen A."/>
            <person name="Morin E."/>
            <person name="Grigoriev I.V."/>
            <person name="Henrissat B."/>
            <person name="Lindahl B."/>
            <person name="Martin F."/>
        </authorList>
    </citation>
    <scope>NUCLEOTIDE SEQUENCE</scope>
    <source>
        <strain evidence="1">JB14</strain>
    </source>
</reference>
<dbReference type="AlphaFoldDB" id="A0A6A4I3D8"/>
<name>A0A6A4I3D8_9AGAR</name>
<dbReference type="OrthoDB" id="3129342at2759"/>
<organism evidence="1 2">
    <name type="scientific">Gymnopus androsaceus JB14</name>
    <dbReference type="NCBI Taxonomy" id="1447944"/>
    <lineage>
        <taxon>Eukaryota</taxon>
        <taxon>Fungi</taxon>
        <taxon>Dikarya</taxon>
        <taxon>Basidiomycota</taxon>
        <taxon>Agaricomycotina</taxon>
        <taxon>Agaricomycetes</taxon>
        <taxon>Agaricomycetidae</taxon>
        <taxon>Agaricales</taxon>
        <taxon>Marasmiineae</taxon>
        <taxon>Omphalotaceae</taxon>
        <taxon>Gymnopus</taxon>
    </lineage>
</organism>
<dbReference type="Proteomes" id="UP000799118">
    <property type="component" value="Unassembled WGS sequence"/>
</dbReference>
<sequence>MSSGGPYTAPSISKAHAVLYNTCTTVQTHLTAWLPWVVMFGLHLHLGARHLGYIGSRSILCTGSHTLPAPAPPPCINPHPGSIQEVRFIPWKVMPSKLTVVHSTTVNSHFGTARPLKRDWMDRVTVQQFHEQDLQEIGDSQFPDQGIEFNIDGYAIDKCLDGGKDPLSKLQFGIARPSKRDWMNQVAVQQLCE</sequence>
<protein>
    <submittedName>
        <fullName evidence="1">Uncharacterized protein</fullName>
    </submittedName>
</protein>
<evidence type="ECO:0000313" key="2">
    <source>
        <dbReference type="Proteomes" id="UP000799118"/>
    </source>
</evidence>
<evidence type="ECO:0000313" key="1">
    <source>
        <dbReference type="EMBL" id="KAE9403305.1"/>
    </source>
</evidence>
<accession>A0A6A4I3D8</accession>
<gene>
    <name evidence="1" type="ORF">BT96DRAFT_990346</name>
</gene>
<dbReference type="EMBL" id="ML769426">
    <property type="protein sequence ID" value="KAE9403305.1"/>
    <property type="molecule type" value="Genomic_DNA"/>
</dbReference>
<keyword evidence="2" id="KW-1185">Reference proteome</keyword>